<organism evidence="1 2">
    <name type="scientific">Pendulispora rubella</name>
    <dbReference type="NCBI Taxonomy" id="2741070"/>
    <lineage>
        <taxon>Bacteria</taxon>
        <taxon>Pseudomonadati</taxon>
        <taxon>Myxococcota</taxon>
        <taxon>Myxococcia</taxon>
        <taxon>Myxococcales</taxon>
        <taxon>Sorangiineae</taxon>
        <taxon>Pendulisporaceae</taxon>
        <taxon>Pendulispora</taxon>
    </lineage>
</organism>
<evidence type="ECO:0008006" key="3">
    <source>
        <dbReference type="Google" id="ProtNLM"/>
    </source>
</evidence>
<proteinExistence type="predicted"/>
<reference evidence="1" key="1">
    <citation type="submission" date="2021-12" db="EMBL/GenBank/DDBJ databases">
        <title>Discovery of the Pendulisporaceae a myxobacterial family with distinct sporulation behavior and unique specialized metabolism.</title>
        <authorList>
            <person name="Garcia R."/>
            <person name="Popoff A."/>
            <person name="Bader C.D."/>
            <person name="Loehr J."/>
            <person name="Walesch S."/>
            <person name="Walt C."/>
            <person name="Boldt J."/>
            <person name="Bunk B."/>
            <person name="Haeckl F.J.F.P.J."/>
            <person name="Gunesch A.P."/>
            <person name="Birkelbach J."/>
            <person name="Nuebel U."/>
            <person name="Pietschmann T."/>
            <person name="Bach T."/>
            <person name="Mueller R."/>
        </authorList>
    </citation>
    <scope>NUCLEOTIDE SEQUENCE</scope>
    <source>
        <strain evidence="1">MSr11367</strain>
    </source>
</reference>
<dbReference type="Proteomes" id="UP001374803">
    <property type="component" value="Chromosome"/>
</dbReference>
<evidence type="ECO:0000313" key="1">
    <source>
        <dbReference type="EMBL" id="WXB07437.1"/>
    </source>
</evidence>
<dbReference type="RefSeq" id="WP_394837099.1">
    <property type="nucleotide sequence ID" value="NZ_CP089929.1"/>
</dbReference>
<dbReference type="EMBL" id="CP089983">
    <property type="protein sequence ID" value="WXB07437.1"/>
    <property type="molecule type" value="Genomic_DNA"/>
</dbReference>
<keyword evidence="2" id="KW-1185">Reference proteome</keyword>
<dbReference type="Gene3D" id="3.40.50.1820">
    <property type="entry name" value="alpha/beta hydrolase"/>
    <property type="match status" value="1"/>
</dbReference>
<dbReference type="SUPFAM" id="SSF53474">
    <property type="entry name" value="alpha/beta-Hydrolases"/>
    <property type="match status" value="1"/>
</dbReference>
<accession>A0ABZ2LFA9</accession>
<gene>
    <name evidence="1" type="ORF">LVJ94_09345</name>
</gene>
<dbReference type="InterPro" id="IPR029058">
    <property type="entry name" value="AB_hydrolase_fold"/>
</dbReference>
<name>A0ABZ2LFA9_9BACT</name>
<evidence type="ECO:0000313" key="2">
    <source>
        <dbReference type="Proteomes" id="UP001374803"/>
    </source>
</evidence>
<protein>
    <recommendedName>
        <fullName evidence="3">Alpha/beta hydrolase</fullName>
    </recommendedName>
</protein>
<sequence length="391" mass="41848">MANPLVALAPRRRLLALVGVLVIGFLLVRPVGAHLRATGLLLRFAAADPATAPWLARASAYDVDEEGSSLETTMGPTRARLYVPRGVGDPPAVIIVPGVHRLGVDEPRLQRFARSIASSGVAVYTPEIKALTEYRIEPASIGTIGEAAKALAQQRHKARVGIMGMSFAGGLALLAAADARYAPAIAFVVAVGAHDDLARVARFFATNEIPAPDGHPVHMKAHDYGTAVLLCDHAEEFFSAEDAPGARDALKHWLWGEEGEARTRAAKLTEASRKKLGVIFERKTGSELAPDILRVIDGQQAAMREVSPRGHLAGVRVPIFLLHGAGDSVIPPSETSWLATEVPAGYLKNALISPAVQHVELQGEPSVSDRWALVHFMAQILEEAEDETRAF</sequence>